<dbReference type="EMBL" id="LBVT01000010">
    <property type="protein sequence ID" value="KKQ91957.1"/>
    <property type="molecule type" value="Genomic_DNA"/>
</dbReference>
<name>A0A0G0LLN8_9BACT</name>
<evidence type="ECO:0000313" key="2">
    <source>
        <dbReference type="EMBL" id="KKQ91957.1"/>
    </source>
</evidence>
<proteinExistence type="predicted"/>
<dbReference type="Pfam" id="PF15738">
    <property type="entry name" value="YafQ_toxin"/>
    <property type="match status" value="1"/>
</dbReference>
<keyword evidence="1" id="KW-1277">Toxin-antitoxin system</keyword>
<comment type="caution">
    <text evidence="2">The sequence shown here is derived from an EMBL/GenBank/DDBJ whole genome shotgun (WGS) entry which is preliminary data.</text>
</comment>
<dbReference type="SUPFAM" id="SSF143011">
    <property type="entry name" value="RelE-like"/>
    <property type="match status" value="1"/>
</dbReference>
<dbReference type="InterPro" id="IPR004386">
    <property type="entry name" value="Toxin_YafQ-like"/>
</dbReference>
<evidence type="ECO:0000313" key="3">
    <source>
        <dbReference type="Proteomes" id="UP000034706"/>
    </source>
</evidence>
<accession>A0A0G0LLN8</accession>
<organism evidence="2 3">
    <name type="scientific">Candidatus Azambacteria bacterium GW2011_GWA2_39_10</name>
    <dbReference type="NCBI Taxonomy" id="1618611"/>
    <lineage>
        <taxon>Bacteria</taxon>
        <taxon>Candidatus Azamiibacteriota</taxon>
    </lineage>
</organism>
<evidence type="ECO:0000256" key="1">
    <source>
        <dbReference type="ARBA" id="ARBA00022649"/>
    </source>
</evidence>
<protein>
    <submittedName>
        <fullName evidence="2">Addiction module toxin, RelE/StbE family</fullName>
    </submittedName>
</protein>
<dbReference type="AlphaFoldDB" id="A0A0G0LLN8"/>
<dbReference type="NCBIfam" id="TIGR02385">
    <property type="entry name" value="RelE_StbE"/>
    <property type="match status" value="1"/>
</dbReference>
<reference evidence="2" key="1">
    <citation type="journal article" date="2015" name="Nature">
        <title>rRNA introns, odd ribosomes, and small enigmatic genomes across a large radiation of phyla.</title>
        <authorList>
            <person name="Brown C.T."/>
            <person name="Hug L.A."/>
            <person name="Thomas B.C."/>
            <person name="Sharon I."/>
            <person name="Castelle C.J."/>
            <person name="Singh A."/>
            <person name="Wilkins M.J."/>
            <person name="Williams K.H."/>
            <person name="Banfield J.F."/>
        </authorList>
    </citation>
    <scope>NUCLEOTIDE SEQUENCE [LARGE SCALE GENOMIC DNA]</scope>
</reference>
<dbReference type="InterPro" id="IPR007712">
    <property type="entry name" value="RelE/ParE_toxin"/>
</dbReference>
<sequence length="84" mass="10222">MTIILHRNFKKQYKKLNGERRRFRERINLFLKNPFHPLLNNHSLHGEYRSYRSINAGGDLRVIYQEIDSHTVHFIIDTHSNLYE</sequence>
<dbReference type="Gene3D" id="3.30.2310.20">
    <property type="entry name" value="RelE-like"/>
    <property type="match status" value="1"/>
</dbReference>
<dbReference type="Proteomes" id="UP000034706">
    <property type="component" value="Unassembled WGS sequence"/>
</dbReference>
<gene>
    <name evidence="2" type="ORF">UT16_C0010G0010</name>
</gene>
<dbReference type="InterPro" id="IPR035093">
    <property type="entry name" value="RelE/ParE_toxin_dom_sf"/>
</dbReference>